<evidence type="ECO:0000313" key="3">
    <source>
        <dbReference type="Proteomes" id="UP000321555"/>
    </source>
</evidence>
<dbReference type="InterPro" id="IPR027393">
    <property type="entry name" value="Virus_scaffolding_prot_C"/>
</dbReference>
<name>A0A5B8Z2C8_CYTDA</name>
<evidence type="ECO:0000313" key="2">
    <source>
        <dbReference type="EMBL" id="QED47165.1"/>
    </source>
</evidence>
<gene>
    <name evidence="2" type="ORF">FSZ17_07845</name>
</gene>
<accession>A0A5B8Z2C8</accession>
<dbReference type="Pfam" id="PF08858">
    <property type="entry name" value="IDEAL"/>
    <property type="match status" value="1"/>
</dbReference>
<dbReference type="EMBL" id="CP042593">
    <property type="protein sequence ID" value="QED47165.1"/>
    <property type="molecule type" value="Genomic_DNA"/>
</dbReference>
<dbReference type="Proteomes" id="UP000321555">
    <property type="component" value="Chromosome"/>
</dbReference>
<sequence length="78" mass="9268">MNEKSYTELMKKNAMKKKKLKESYVLDLYIDMLLSEVLLTSEKKKLLKEIDHAIDEGNKNKFNHLSKQYIELTKRFGT</sequence>
<dbReference type="RefSeq" id="WP_057774410.1">
    <property type="nucleotide sequence ID" value="NZ_CP042593.1"/>
</dbReference>
<feature type="domain" description="IDEAL" evidence="1">
    <location>
        <begin position="33"/>
        <end position="69"/>
    </location>
</feature>
<organism evidence="2 3">
    <name type="scientific">Cytobacillus dafuensis</name>
    <name type="common">Bacillus dafuensis</name>
    <dbReference type="NCBI Taxonomy" id="1742359"/>
    <lineage>
        <taxon>Bacteria</taxon>
        <taxon>Bacillati</taxon>
        <taxon>Bacillota</taxon>
        <taxon>Bacilli</taxon>
        <taxon>Bacillales</taxon>
        <taxon>Bacillaceae</taxon>
        <taxon>Cytobacillus</taxon>
    </lineage>
</organism>
<protein>
    <submittedName>
        <fullName evidence="2">IDEAL domain-containing protein</fullName>
    </submittedName>
</protein>
<dbReference type="AlphaFoldDB" id="A0A5B8Z2C8"/>
<evidence type="ECO:0000259" key="1">
    <source>
        <dbReference type="SMART" id="SM00914"/>
    </source>
</evidence>
<dbReference type="KEGG" id="bda:FSZ17_07845"/>
<keyword evidence="3" id="KW-1185">Reference proteome</keyword>
<dbReference type="Gene3D" id="4.10.810.10">
    <property type="entry name" value="Virus Scaffolding Protein, Chain A"/>
    <property type="match status" value="1"/>
</dbReference>
<proteinExistence type="predicted"/>
<reference evidence="3" key="1">
    <citation type="submission" date="2019-08" db="EMBL/GenBank/DDBJ databases">
        <authorList>
            <person name="Zheng X."/>
        </authorList>
    </citation>
    <scope>NUCLEOTIDE SEQUENCE [LARGE SCALE GENOMIC DNA]</scope>
    <source>
        <strain evidence="3">FJAT-25496</strain>
    </source>
</reference>
<dbReference type="InterPro" id="IPR014957">
    <property type="entry name" value="IDEAL_dom"/>
</dbReference>
<dbReference type="SMART" id="SM00914">
    <property type="entry name" value="IDEAL"/>
    <property type="match status" value="1"/>
</dbReference>